<gene>
    <name evidence="3" type="ORF">CTEN210_13332</name>
</gene>
<dbReference type="AlphaFoldDB" id="A0AAD3D4Z8"/>
<feature type="signal peptide" evidence="2">
    <location>
        <begin position="1"/>
        <end position="18"/>
    </location>
</feature>
<name>A0AAD3D4Z8_9STRA</name>
<feature type="compositionally biased region" description="Low complexity" evidence="1">
    <location>
        <begin position="31"/>
        <end position="40"/>
    </location>
</feature>
<evidence type="ECO:0000256" key="1">
    <source>
        <dbReference type="SAM" id="MobiDB-lite"/>
    </source>
</evidence>
<evidence type="ECO:0000313" key="4">
    <source>
        <dbReference type="Proteomes" id="UP001054902"/>
    </source>
</evidence>
<dbReference type="InterPro" id="IPR018883">
    <property type="entry name" value="Delta_CA"/>
</dbReference>
<accession>A0AAD3D4Z8</accession>
<proteinExistence type="predicted"/>
<keyword evidence="4" id="KW-1185">Reference proteome</keyword>
<comment type="caution">
    <text evidence="3">The sequence shown here is derived from an EMBL/GenBank/DDBJ whole genome shotgun (WGS) entry which is preliminary data.</text>
</comment>
<feature type="region of interest" description="Disordered" evidence="1">
    <location>
        <begin position="23"/>
        <end position="50"/>
    </location>
</feature>
<evidence type="ECO:0008006" key="5">
    <source>
        <dbReference type="Google" id="ProtNLM"/>
    </source>
</evidence>
<evidence type="ECO:0000313" key="3">
    <source>
        <dbReference type="EMBL" id="GFH56856.1"/>
    </source>
</evidence>
<dbReference type="EMBL" id="BLLK01000056">
    <property type="protein sequence ID" value="GFH56856.1"/>
    <property type="molecule type" value="Genomic_DNA"/>
</dbReference>
<feature type="chain" id="PRO_5041968625" description="Delta carbonic anhydrase" evidence="2">
    <location>
        <begin position="19"/>
        <end position="392"/>
    </location>
</feature>
<protein>
    <recommendedName>
        <fullName evidence="5">Delta carbonic anhydrase</fullName>
    </recommendedName>
</protein>
<keyword evidence="2" id="KW-0732">Signal</keyword>
<evidence type="ECO:0000256" key="2">
    <source>
        <dbReference type="SAM" id="SignalP"/>
    </source>
</evidence>
<sequence length="392" mass="43809">MKLISAATILALLSLTEAEKTRNLKSKSSKSSKSWSYPKTKSCKDKSSTSATSEADTEYASLKAGSLIDTGDNICAGSKVELPNIPCMVQEIIDEIEMKNVNPNLTVNPNFALGTPEQAGGNVTLGYIGSLDVDSTPILRPYSEEGMCPVNVHWHAGTEHLSQGEYDYDGKGPGVLVEMDDEYRKLAMDGKEIRQGLRCHHYDETDIKFTKEYDWKYCVDMHVGETYEVHWPHSNMGDCGTSNQYQYPFYDGVFCNFNNPKQTDPEKNFQGDLSKAKIGVQAQIFTIVNDEDYYYPNLIDGMIVGGEYGKEMTKYTGSTTGDSRSNEICSQYTGITWQVDRKCHLISASSFDKMCQDMLSQKDDMSSDVYAHGAREIVADHLTADNQYHRKV</sequence>
<organism evidence="3 4">
    <name type="scientific">Chaetoceros tenuissimus</name>
    <dbReference type="NCBI Taxonomy" id="426638"/>
    <lineage>
        <taxon>Eukaryota</taxon>
        <taxon>Sar</taxon>
        <taxon>Stramenopiles</taxon>
        <taxon>Ochrophyta</taxon>
        <taxon>Bacillariophyta</taxon>
        <taxon>Coscinodiscophyceae</taxon>
        <taxon>Chaetocerotophycidae</taxon>
        <taxon>Chaetocerotales</taxon>
        <taxon>Chaetocerotaceae</taxon>
        <taxon>Chaetoceros</taxon>
    </lineage>
</organism>
<dbReference type="Proteomes" id="UP001054902">
    <property type="component" value="Unassembled WGS sequence"/>
</dbReference>
<dbReference type="Pfam" id="PF10563">
    <property type="entry name" value="CA_like"/>
    <property type="match status" value="1"/>
</dbReference>
<reference evidence="3 4" key="1">
    <citation type="journal article" date="2021" name="Sci. Rep.">
        <title>The genome of the diatom Chaetoceros tenuissimus carries an ancient integrated fragment of an extant virus.</title>
        <authorList>
            <person name="Hongo Y."/>
            <person name="Kimura K."/>
            <person name="Takaki Y."/>
            <person name="Yoshida Y."/>
            <person name="Baba S."/>
            <person name="Kobayashi G."/>
            <person name="Nagasaki K."/>
            <person name="Hano T."/>
            <person name="Tomaru Y."/>
        </authorList>
    </citation>
    <scope>NUCLEOTIDE SEQUENCE [LARGE SCALE GENOMIC DNA]</scope>
    <source>
        <strain evidence="3 4">NIES-3715</strain>
    </source>
</reference>